<proteinExistence type="predicted"/>
<accession>A0A2T6BRJ5</accession>
<gene>
    <name evidence="1" type="ORF">C8P63_11570</name>
</gene>
<name>A0A2T6BRJ5_9BACL</name>
<comment type="caution">
    <text evidence="1">The sequence shown here is derived from an EMBL/GenBank/DDBJ whole genome shotgun (WGS) entry which is preliminary data.</text>
</comment>
<organism evidence="1 2">
    <name type="scientific">Melghirimyces profundicolus</name>
    <dbReference type="NCBI Taxonomy" id="1242148"/>
    <lineage>
        <taxon>Bacteria</taxon>
        <taxon>Bacillati</taxon>
        <taxon>Bacillota</taxon>
        <taxon>Bacilli</taxon>
        <taxon>Bacillales</taxon>
        <taxon>Thermoactinomycetaceae</taxon>
        <taxon>Melghirimyces</taxon>
    </lineage>
</organism>
<evidence type="ECO:0000313" key="2">
    <source>
        <dbReference type="Proteomes" id="UP000244240"/>
    </source>
</evidence>
<sequence>MPEAAPVALTEHKSRLGSLVLPGLAMHSQSTSLAWVAYAPRSRYAVLQGWMHGPLRIILLRAGANAFGCNTEKLLPLNALAG</sequence>
<protein>
    <submittedName>
        <fullName evidence="1">Uncharacterized protein</fullName>
    </submittedName>
</protein>
<dbReference type="AlphaFoldDB" id="A0A2T6BRJ5"/>
<evidence type="ECO:0000313" key="1">
    <source>
        <dbReference type="EMBL" id="PTX58672.1"/>
    </source>
</evidence>
<dbReference type="EMBL" id="QBKR01000015">
    <property type="protein sequence ID" value="PTX58672.1"/>
    <property type="molecule type" value="Genomic_DNA"/>
</dbReference>
<dbReference type="Proteomes" id="UP000244240">
    <property type="component" value="Unassembled WGS sequence"/>
</dbReference>
<keyword evidence="2" id="KW-1185">Reference proteome</keyword>
<reference evidence="1 2" key="1">
    <citation type="submission" date="2018-04" db="EMBL/GenBank/DDBJ databases">
        <title>Genomic Encyclopedia of Archaeal and Bacterial Type Strains, Phase II (KMG-II): from individual species to whole genera.</title>
        <authorList>
            <person name="Goeker M."/>
        </authorList>
    </citation>
    <scope>NUCLEOTIDE SEQUENCE [LARGE SCALE GENOMIC DNA]</scope>
    <source>
        <strain evidence="1 2">DSM 45787</strain>
    </source>
</reference>